<gene>
    <name evidence="2" type="ORF">QBC36DRAFT_192385</name>
</gene>
<feature type="transmembrane region" description="Helical" evidence="1">
    <location>
        <begin position="45"/>
        <end position="66"/>
    </location>
</feature>
<protein>
    <submittedName>
        <fullName evidence="2">Uncharacterized protein</fullName>
    </submittedName>
</protein>
<feature type="non-terminal residue" evidence="2">
    <location>
        <position position="1"/>
    </location>
</feature>
<keyword evidence="1" id="KW-1133">Transmembrane helix</keyword>
<proteinExistence type="predicted"/>
<keyword evidence="3" id="KW-1185">Reference proteome</keyword>
<name>A0AAN7A3U4_9PEZI</name>
<evidence type="ECO:0000313" key="3">
    <source>
        <dbReference type="Proteomes" id="UP001302321"/>
    </source>
</evidence>
<reference evidence="2" key="1">
    <citation type="journal article" date="2023" name="Mol. Phylogenet. Evol.">
        <title>Genome-scale phylogeny and comparative genomics of the fungal order Sordariales.</title>
        <authorList>
            <person name="Hensen N."/>
            <person name="Bonometti L."/>
            <person name="Westerberg I."/>
            <person name="Brannstrom I.O."/>
            <person name="Guillou S."/>
            <person name="Cros-Aarteil S."/>
            <person name="Calhoun S."/>
            <person name="Haridas S."/>
            <person name="Kuo A."/>
            <person name="Mondo S."/>
            <person name="Pangilinan J."/>
            <person name="Riley R."/>
            <person name="LaButti K."/>
            <person name="Andreopoulos B."/>
            <person name="Lipzen A."/>
            <person name="Chen C."/>
            <person name="Yan M."/>
            <person name="Daum C."/>
            <person name="Ng V."/>
            <person name="Clum A."/>
            <person name="Steindorff A."/>
            <person name="Ohm R.A."/>
            <person name="Martin F."/>
            <person name="Silar P."/>
            <person name="Natvig D.O."/>
            <person name="Lalanne C."/>
            <person name="Gautier V."/>
            <person name="Ament-Velasquez S.L."/>
            <person name="Kruys A."/>
            <person name="Hutchinson M.I."/>
            <person name="Powell A.J."/>
            <person name="Barry K."/>
            <person name="Miller A.N."/>
            <person name="Grigoriev I.V."/>
            <person name="Debuchy R."/>
            <person name="Gladieux P."/>
            <person name="Hiltunen Thoren M."/>
            <person name="Johannesson H."/>
        </authorList>
    </citation>
    <scope>NUCLEOTIDE SEQUENCE</scope>
    <source>
        <strain evidence="2">CBS 892.96</strain>
    </source>
</reference>
<dbReference type="AlphaFoldDB" id="A0AAN7A3U4"/>
<organism evidence="2 3">
    <name type="scientific">Triangularia setosa</name>
    <dbReference type="NCBI Taxonomy" id="2587417"/>
    <lineage>
        <taxon>Eukaryota</taxon>
        <taxon>Fungi</taxon>
        <taxon>Dikarya</taxon>
        <taxon>Ascomycota</taxon>
        <taxon>Pezizomycotina</taxon>
        <taxon>Sordariomycetes</taxon>
        <taxon>Sordariomycetidae</taxon>
        <taxon>Sordariales</taxon>
        <taxon>Podosporaceae</taxon>
        <taxon>Triangularia</taxon>
    </lineage>
</organism>
<evidence type="ECO:0000313" key="2">
    <source>
        <dbReference type="EMBL" id="KAK4174381.1"/>
    </source>
</evidence>
<keyword evidence="1" id="KW-0472">Membrane</keyword>
<accession>A0AAN7A3U4</accession>
<dbReference type="Proteomes" id="UP001302321">
    <property type="component" value="Unassembled WGS sequence"/>
</dbReference>
<reference evidence="2" key="2">
    <citation type="submission" date="2023-05" db="EMBL/GenBank/DDBJ databases">
        <authorList>
            <consortium name="Lawrence Berkeley National Laboratory"/>
            <person name="Steindorff A."/>
            <person name="Hensen N."/>
            <person name="Bonometti L."/>
            <person name="Westerberg I."/>
            <person name="Brannstrom I.O."/>
            <person name="Guillou S."/>
            <person name="Cros-Aarteil S."/>
            <person name="Calhoun S."/>
            <person name="Haridas S."/>
            <person name="Kuo A."/>
            <person name="Mondo S."/>
            <person name="Pangilinan J."/>
            <person name="Riley R."/>
            <person name="Labutti K."/>
            <person name="Andreopoulos B."/>
            <person name="Lipzen A."/>
            <person name="Chen C."/>
            <person name="Yanf M."/>
            <person name="Daum C."/>
            <person name="Ng V."/>
            <person name="Clum A."/>
            <person name="Ohm R."/>
            <person name="Martin F."/>
            <person name="Silar P."/>
            <person name="Natvig D."/>
            <person name="Lalanne C."/>
            <person name="Gautier V."/>
            <person name="Ament-Velasquez S.L."/>
            <person name="Kruys A."/>
            <person name="Hutchinson M.I."/>
            <person name="Powell A.J."/>
            <person name="Barry K."/>
            <person name="Miller A.N."/>
            <person name="Grigoriev I.V."/>
            <person name="Debuchy R."/>
            <person name="Gladieux P."/>
            <person name="Thoren M.H."/>
            <person name="Johannesson H."/>
        </authorList>
    </citation>
    <scope>NUCLEOTIDE SEQUENCE</scope>
    <source>
        <strain evidence="2">CBS 892.96</strain>
    </source>
</reference>
<comment type="caution">
    <text evidence="2">The sequence shown here is derived from an EMBL/GenBank/DDBJ whole genome shotgun (WGS) entry which is preliminary data.</text>
</comment>
<feature type="transmembrane region" description="Helical" evidence="1">
    <location>
        <begin position="86"/>
        <end position="105"/>
    </location>
</feature>
<evidence type="ECO:0000256" key="1">
    <source>
        <dbReference type="SAM" id="Phobius"/>
    </source>
</evidence>
<sequence length="115" mass="13226">FGDLQARHEKHIEVKAEGLRDGVRLHQVFSATNLLEASKLTNRHIIIFTVVTTFYLPLGFVTVRLYNMSIIQHEALSHLKGPYVELMLSAACLTYMISIVVVFFVDWKKIIPWLL</sequence>
<keyword evidence="1" id="KW-0812">Transmembrane</keyword>
<dbReference type="EMBL" id="MU866284">
    <property type="protein sequence ID" value="KAK4174381.1"/>
    <property type="molecule type" value="Genomic_DNA"/>
</dbReference>